<feature type="compositionally biased region" description="Low complexity" evidence="1">
    <location>
        <begin position="77"/>
        <end position="98"/>
    </location>
</feature>
<evidence type="ECO:0000256" key="2">
    <source>
        <dbReference type="SAM" id="SignalP"/>
    </source>
</evidence>
<feature type="signal peptide" evidence="2">
    <location>
        <begin position="1"/>
        <end position="21"/>
    </location>
</feature>
<sequence length="320" mass="34148">MRLFGLLLCVSACTLENPAFFVTDGASATGDSSTDPTRPTSSTSAPTSTTAASAATTDESGTTDPATTANVSNSDVTTDPPATSSTTTTDATTSTTDSQPMTATSSDSSGVDTGMSCGFVEFTEPQLPLRVVEDNAWPDTAKCKEWQMQEHVGRLEAAPYGFKVVSDMECGLPLPGGGFVFQLDLGQELPAHNFECIKFRFVVHEGPASCLVSALSVAHAGMPVLLGTFGRTEALDPNMAYKIGFKPVDMCGDCPDCCTPSPGNYAFELQGEQVAQGQDESFMFDGKEHKFRNLRSHVHDECEAPAPDWLHFDWLVLRLQ</sequence>
<feature type="region of interest" description="Disordered" evidence="1">
    <location>
        <begin position="23"/>
        <end position="111"/>
    </location>
</feature>
<feature type="compositionally biased region" description="Polar residues" evidence="1">
    <location>
        <begin position="99"/>
        <end position="111"/>
    </location>
</feature>
<feature type="compositionally biased region" description="Polar residues" evidence="1">
    <location>
        <begin position="65"/>
        <end position="76"/>
    </location>
</feature>
<gene>
    <name evidence="3" type="ORF">O0S08_05095</name>
</gene>
<dbReference type="Proteomes" id="UP001164459">
    <property type="component" value="Chromosome"/>
</dbReference>
<feature type="chain" id="PRO_5047037547" evidence="2">
    <location>
        <begin position="22"/>
        <end position="320"/>
    </location>
</feature>
<dbReference type="RefSeq" id="WP_269037858.1">
    <property type="nucleotide sequence ID" value="NZ_CP114040.1"/>
</dbReference>
<name>A0ABY7H8C7_9BACT</name>
<reference evidence="3" key="1">
    <citation type="submission" date="2022-11" db="EMBL/GenBank/DDBJ databases">
        <title>Minimal conservation of predation-associated metabolite biosynthetic gene clusters underscores biosynthetic potential of Myxococcota including descriptions for ten novel species: Archangium lansinium sp. nov., Myxococcus landrumus sp. nov., Nannocystis bai.</title>
        <authorList>
            <person name="Ahearne A."/>
            <person name="Stevens C."/>
            <person name="Dowd S."/>
        </authorList>
    </citation>
    <scope>NUCLEOTIDE SEQUENCE</scope>
    <source>
        <strain evidence="3">Fl3</strain>
    </source>
</reference>
<protein>
    <submittedName>
        <fullName evidence="3">Uncharacterized protein</fullName>
    </submittedName>
</protein>
<dbReference type="EMBL" id="CP114040">
    <property type="protein sequence ID" value="WAS95518.1"/>
    <property type="molecule type" value="Genomic_DNA"/>
</dbReference>
<evidence type="ECO:0000313" key="3">
    <source>
        <dbReference type="EMBL" id="WAS95518.1"/>
    </source>
</evidence>
<evidence type="ECO:0000313" key="4">
    <source>
        <dbReference type="Proteomes" id="UP001164459"/>
    </source>
</evidence>
<organism evidence="3 4">
    <name type="scientific">Nannocystis punicea</name>
    <dbReference type="NCBI Taxonomy" id="2995304"/>
    <lineage>
        <taxon>Bacteria</taxon>
        <taxon>Pseudomonadati</taxon>
        <taxon>Myxococcota</taxon>
        <taxon>Polyangia</taxon>
        <taxon>Nannocystales</taxon>
        <taxon>Nannocystaceae</taxon>
        <taxon>Nannocystis</taxon>
    </lineage>
</organism>
<evidence type="ECO:0000256" key="1">
    <source>
        <dbReference type="SAM" id="MobiDB-lite"/>
    </source>
</evidence>
<proteinExistence type="predicted"/>
<keyword evidence="4" id="KW-1185">Reference proteome</keyword>
<keyword evidence="2" id="KW-0732">Signal</keyword>
<accession>A0ABY7H8C7</accession>
<feature type="compositionally biased region" description="Low complexity" evidence="1">
    <location>
        <begin position="29"/>
        <end position="64"/>
    </location>
</feature>